<evidence type="ECO:0000313" key="3">
    <source>
        <dbReference type="Proteomes" id="UP001595839"/>
    </source>
</evidence>
<gene>
    <name evidence="2" type="ORF">ACFPIH_16365</name>
</gene>
<protein>
    <submittedName>
        <fullName evidence="2">DUF4145 domain-containing protein</fullName>
    </submittedName>
</protein>
<dbReference type="InterPro" id="IPR025285">
    <property type="entry name" value="DUF4145"/>
</dbReference>
<dbReference type="RefSeq" id="WP_381172318.1">
    <property type="nucleotide sequence ID" value="NZ_JBHSFK010000009.1"/>
</dbReference>
<evidence type="ECO:0000313" key="2">
    <source>
        <dbReference type="EMBL" id="MFC4501088.1"/>
    </source>
</evidence>
<reference evidence="3" key="1">
    <citation type="journal article" date="2019" name="Int. J. Syst. Evol. Microbiol.">
        <title>The Global Catalogue of Microorganisms (GCM) 10K type strain sequencing project: providing services to taxonomists for standard genome sequencing and annotation.</title>
        <authorList>
            <consortium name="The Broad Institute Genomics Platform"/>
            <consortium name="The Broad Institute Genome Sequencing Center for Infectious Disease"/>
            <person name="Wu L."/>
            <person name="Ma J."/>
        </authorList>
    </citation>
    <scope>NUCLEOTIDE SEQUENCE [LARGE SCALE GENOMIC DNA]</scope>
    <source>
        <strain evidence="3">CGMCC 4.7177</strain>
    </source>
</reference>
<dbReference type="Proteomes" id="UP001595839">
    <property type="component" value="Unassembled WGS sequence"/>
</dbReference>
<dbReference type="Pfam" id="PF13643">
    <property type="entry name" value="DUF4145"/>
    <property type="match status" value="1"/>
</dbReference>
<accession>A0ABV9ARH4</accession>
<name>A0ABV9ARH4_9ACTN</name>
<comment type="caution">
    <text evidence="2">The sequence shown here is derived from an EMBL/GenBank/DDBJ whole genome shotgun (WGS) entry which is preliminary data.</text>
</comment>
<organism evidence="2 3">
    <name type="scientific">Streptomyces vulcanius</name>
    <dbReference type="NCBI Taxonomy" id="1441876"/>
    <lineage>
        <taxon>Bacteria</taxon>
        <taxon>Bacillati</taxon>
        <taxon>Actinomycetota</taxon>
        <taxon>Actinomycetes</taxon>
        <taxon>Kitasatosporales</taxon>
        <taxon>Streptomycetaceae</taxon>
        <taxon>Streptomyces</taxon>
    </lineage>
</organism>
<proteinExistence type="predicted"/>
<evidence type="ECO:0000259" key="1">
    <source>
        <dbReference type="Pfam" id="PF13643"/>
    </source>
</evidence>
<keyword evidence="3" id="KW-1185">Reference proteome</keyword>
<sequence>MKQHPDFDDHGNYDDYYEHLYPKFFMPALPLVEIPNACPEPVQDRIGAASKILWVDPSSAANRLRSATEALMDDQGIPRKYADRHGKIRDATLDRRIEAFKKAKQEYADAADLLLAVKWIGNVGSHEDRLQIPDVLDGVEMLDFTLELIYDDRRDEIKKKAAAITARKGIPKRARGV</sequence>
<feature type="domain" description="DUF4145" evidence="1">
    <location>
        <begin position="48"/>
        <end position="143"/>
    </location>
</feature>
<dbReference type="EMBL" id="JBHSFK010000009">
    <property type="protein sequence ID" value="MFC4501088.1"/>
    <property type="molecule type" value="Genomic_DNA"/>
</dbReference>